<sequence length="116" mass="13394">MSITEDLQRDPADRIKIPDSQAVRLGFRLPRCCLCPSPEFWRKDKRRIKYCSDQRKHNSHSDVSNYSNGFPNSFKSKDGFILEGERRIGMGLKKCLLFISIIVSAKTIQTMRGRSI</sequence>
<organism evidence="1 2">
    <name type="scientific">Araneus ventricosus</name>
    <name type="common">Orbweaver spider</name>
    <name type="synonym">Epeira ventricosa</name>
    <dbReference type="NCBI Taxonomy" id="182803"/>
    <lineage>
        <taxon>Eukaryota</taxon>
        <taxon>Metazoa</taxon>
        <taxon>Ecdysozoa</taxon>
        <taxon>Arthropoda</taxon>
        <taxon>Chelicerata</taxon>
        <taxon>Arachnida</taxon>
        <taxon>Araneae</taxon>
        <taxon>Araneomorphae</taxon>
        <taxon>Entelegynae</taxon>
        <taxon>Araneoidea</taxon>
        <taxon>Araneidae</taxon>
        <taxon>Araneus</taxon>
    </lineage>
</organism>
<keyword evidence="2" id="KW-1185">Reference proteome</keyword>
<reference evidence="1 2" key="1">
    <citation type="journal article" date="2019" name="Sci. Rep.">
        <title>Orb-weaving spider Araneus ventricosus genome elucidates the spidroin gene catalogue.</title>
        <authorList>
            <person name="Kono N."/>
            <person name="Nakamura H."/>
            <person name="Ohtoshi R."/>
            <person name="Moran D.A.P."/>
            <person name="Shinohara A."/>
            <person name="Yoshida Y."/>
            <person name="Fujiwara M."/>
            <person name="Mori M."/>
            <person name="Tomita M."/>
            <person name="Arakawa K."/>
        </authorList>
    </citation>
    <scope>NUCLEOTIDE SEQUENCE [LARGE SCALE GENOMIC DNA]</scope>
</reference>
<accession>A0A4Y2P8C5</accession>
<gene>
    <name evidence="1" type="ORF">AVEN_254557_1</name>
</gene>
<dbReference type="Proteomes" id="UP000499080">
    <property type="component" value="Unassembled WGS sequence"/>
</dbReference>
<comment type="caution">
    <text evidence="1">The sequence shown here is derived from an EMBL/GenBank/DDBJ whole genome shotgun (WGS) entry which is preliminary data.</text>
</comment>
<dbReference type="AlphaFoldDB" id="A0A4Y2P8C5"/>
<dbReference type="EMBL" id="BGPR01010649">
    <property type="protein sequence ID" value="GBN47289.1"/>
    <property type="molecule type" value="Genomic_DNA"/>
</dbReference>
<protein>
    <submittedName>
        <fullName evidence="1">Uncharacterized protein</fullName>
    </submittedName>
</protein>
<name>A0A4Y2P8C5_ARAVE</name>
<proteinExistence type="predicted"/>
<evidence type="ECO:0000313" key="1">
    <source>
        <dbReference type="EMBL" id="GBN47289.1"/>
    </source>
</evidence>
<evidence type="ECO:0000313" key="2">
    <source>
        <dbReference type="Proteomes" id="UP000499080"/>
    </source>
</evidence>